<dbReference type="InterPro" id="IPR050166">
    <property type="entry name" value="ABC_transporter_ATP-bind"/>
</dbReference>
<dbReference type="EMBL" id="SJPQ01000005">
    <property type="protein sequence ID" value="TWT86321.1"/>
    <property type="molecule type" value="Genomic_DNA"/>
</dbReference>
<evidence type="ECO:0000313" key="5">
    <source>
        <dbReference type="EMBL" id="TWT86321.1"/>
    </source>
</evidence>
<reference evidence="5 6" key="1">
    <citation type="submission" date="2019-02" db="EMBL/GenBank/DDBJ databases">
        <title>Deep-cultivation of Planctomycetes and their phenomic and genomic characterization uncovers novel biology.</title>
        <authorList>
            <person name="Wiegand S."/>
            <person name="Jogler M."/>
            <person name="Boedeker C."/>
            <person name="Pinto D."/>
            <person name="Vollmers J."/>
            <person name="Rivas-Marin E."/>
            <person name="Kohn T."/>
            <person name="Peeters S.H."/>
            <person name="Heuer A."/>
            <person name="Rast P."/>
            <person name="Oberbeckmann S."/>
            <person name="Bunk B."/>
            <person name="Jeske O."/>
            <person name="Meyerdierks A."/>
            <person name="Storesund J.E."/>
            <person name="Kallscheuer N."/>
            <person name="Luecker S."/>
            <person name="Lage O.M."/>
            <person name="Pohl T."/>
            <person name="Merkel B.J."/>
            <person name="Hornburger P."/>
            <person name="Mueller R.-W."/>
            <person name="Bruemmer F."/>
            <person name="Labrenz M."/>
            <person name="Spormann A.M."/>
            <person name="Op Den Camp H."/>
            <person name="Overmann J."/>
            <person name="Amann R."/>
            <person name="Jetten M.S.M."/>
            <person name="Mascher T."/>
            <person name="Medema M.H."/>
            <person name="Devos D.P."/>
            <person name="Kaster A.-K."/>
            <person name="Ovreas L."/>
            <person name="Rohde M."/>
            <person name="Galperin M.Y."/>
            <person name="Jogler C."/>
        </authorList>
    </citation>
    <scope>NUCLEOTIDE SEQUENCE [LARGE SCALE GENOMIC DNA]</scope>
    <source>
        <strain evidence="5 6">Mal64</strain>
    </source>
</reference>
<dbReference type="PROSITE" id="PS50893">
    <property type="entry name" value="ABC_TRANSPORTER_2"/>
    <property type="match status" value="1"/>
</dbReference>
<dbReference type="SUPFAM" id="SSF52540">
    <property type="entry name" value="P-loop containing nucleoside triphosphate hydrolases"/>
    <property type="match status" value="1"/>
</dbReference>
<keyword evidence="3 5" id="KW-0067">ATP-binding</keyword>
<dbReference type="InterPro" id="IPR017871">
    <property type="entry name" value="ABC_transporter-like_CS"/>
</dbReference>
<evidence type="ECO:0000256" key="3">
    <source>
        <dbReference type="ARBA" id="ARBA00022840"/>
    </source>
</evidence>
<comment type="caution">
    <text evidence="5">The sequence shown here is derived from an EMBL/GenBank/DDBJ whole genome shotgun (WGS) entry which is preliminary data.</text>
</comment>
<keyword evidence="5" id="KW-0378">Hydrolase</keyword>
<organism evidence="5 6">
    <name type="scientific">Pseudobythopirellula maris</name>
    <dbReference type="NCBI Taxonomy" id="2527991"/>
    <lineage>
        <taxon>Bacteria</taxon>
        <taxon>Pseudomonadati</taxon>
        <taxon>Planctomycetota</taxon>
        <taxon>Planctomycetia</taxon>
        <taxon>Pirellulales</taxon>
        <taxon>Lacipirellulaceae</taxon>
        <taxon>Pseudobythopirellula</taxon>
    </lineage>
</organism>
<dbReference type="CDD" id="cd03293">
    <property type="entry name" value="ABC_NrtD_SsuB_transporters"/>
    <property type="match status" value="1"/>
</dbReference>
<keyword evidence="2" id="KW-0547">Nucleotide-binding</keyword>
<evidence type="ECO:0000256" key="1">
    <source>
        <dbReference type="ARBA" id="ARBA00022448"/>
    </source>
</evidence>
<dbReference type="InterPro" id="IPR003593">
    <property type="entry name" value="AAA+_ATPase"/>
</dbReference>
<dbReference type="SMART" id="SM00382">
    <property type="entry name" value="AAA"/>
    <property type="match status" value="1"/>
</dbReference>
<evidence type="ECO:0000313" key="6">
    <source>
        <dbReference type="Proteomes" id="UP000315440"/>
    </source>
</evidence>
<dbReference type="GO" id="GO:0005524">
    <property type="term" value="F:ATP binding"/>
    <property type="evidence" value="ECO:0007669"/>
    <property type="project" value="UniProtKB-KW"/>
</dbReference>
<accession>A0A5C5ZHG6</accession>
<protein>
    <submittedName>
        <fullName evidence="5">Bicarbonate transport ATP-binding protein CmpD</fullName>
        <ecNumber evidence="5">3.6.3.-</ecNumber>
    </submittedName>
</protein>
<dbReference type="Gene3D" id="3.40.50.300">
    <property type="entry name" value="P-loop containing nucleotide triphosphate hydrolases"/>
    <property type="match status" value="1"/>
</dbReference>
<keyword evidence="1" id="KW-0813">Transport</keyword>
<dbReference type="InterPro" id="IPR027417">
    <property type="entry name" value="P-loop_NTPase"/>
</dbReference>
<dbReference type="InterPro" id="IPR003439">
    <property type="entry name" value="ABC_transporter-like_ATP-bd"/>
</dbReference>
<dbReference type="EC" id="3.6.3.-" evidence="5"/>
<dbReference type="GO" id="GO:0016887">
    <property type="term" value="F:ATP hydrolysis activity"/>
    <property type="evidence" value="ECO:0007669"/>
    <property type="project" value="InterPro"/>
</dbReference>
<sequence>MTPPEPSPLPAAVRLESVAKSFGRGAAAVLDDLSAAIASGEFVSLLGPSGCGKSTVLRLVAGLGGPTAGRVGVAAAKDEVAFVFQDPTLMPWATAWDNVYLPLRLRGESRPAACERVDAALERVGLADSARLRPSQLSGGMRMRVSLARALVTAPRLLLLDEPFAALDEITRQRLGDELLGLWAEHQWTVLFVTHSVYESVYLSDRVLVMSAGPGRIAEEIAIDLPRPRDASTRSDPRYAALCERASAALAYS</sequence>
<dbReference type="Proteomes" id="UP000315440">
    <property type="component" value="Unassembled WGS sequence"/>
</dbReference>
<dbReference type="AlphaFoldDB" id="A0A5C5ZHG6"/>
<name>A0A5C5ZHG6_9BACT</name>
<evidence type="ECO:0000259" key="4">
    <source>
        <dbReference type="PROSITE" id="PS50893"/>
    </source>
</evidence>
<dbReference type="PANTHER" id="PTHR42788">
    <property type="entry name" value="TAURINE IMPORT ATP-BINDING PROTEIN-RELATED"/>
    <property type="match status" value="1"/>
</dbReference>
<feature type="domain" description="ABC transporter" evidence="4">
    <location>
        <begin position="13"/>
        <end position="237"/>
    </location>
</feature>
<dbReference type="Pfam" id="PF00005">
    <property type="entry name" value="ABC_tran"/>
    <property type="match status" value="1"/>
</dbReference>
<dbReference type="PROSITE" id="PS00211">
    <property type="entry name" value="ABC_TRANSPORTER_1"/>
    <property type="match status" value="1"/>
</dbReference>
<proteinExistence type="predicted"/>
<dbReference type="PANTHER" id="PTHR42788:SF19">
    <property type="entry name" value="ALIPHATIC SULFONATES IMPORT ATP-BINDING PROTEIN SSUB 2"/>
    <property type="match status" value="1"/>
</dbReference>
<evidence type="ECO:0000256" key="2">
    <source>
        <dbReference type="ARBA" id="ARBA00022741"/>
    </source>
</evidence>
<dbReference type="OrthoDB" id="2151853at2"/>
<keyword evidence="6" id="KW-1185">Reference proteome</keyword>
<gene>
    <name evidence="5" type="primary">cmpD_3</name>
    <name evidence="5" type="ORF">Mal64_38610</name>
</gene>